<comment type="caution">
    <text evidence="3">The sequence shown here is derived from an EMBL/GenBank/DDBJ whole genome shotgun (WGS) entry which is preliminary data.</text>
</comment>
<keyword evidence="1" id="KW-0732">Signal</keyword>
<proteinExistence type="predicted"/>
<feature type="domain" description="DUF4394" evidence="2">
    <location>
        <begin position="57"/>
        <end position="275"/>
    </location>
</feature>
<feature type="domain" description="DUF4394" evidence="2">
    <location>
        <begin position="297"/>
        <end position="503"/>
    </location>
</feature>
<dbReference type="EMBL" id="JRHH01000002">
    <property type="protein sequence ID" value="KGD68896.1"/>
    <property type="molecule type" value="Genomic_DNA"/>
</dbReference>
<protein>
    <recommendedName>
        <fullName evidence="2">DUF4394 domain-containing protein</fullName>
    </recommendedName>
</protein>
<feature type="chain" id="PRO_5001918323" description="DUF4394 domain-containing protein" evidence="1">
    <location>
        <begin position="23"/>
        <end position="510"/>
    </location>
</feature>
<name>A0A095SW41_9FLAO</name>
<evidence type="ECO:0000313" key="4">
    <source>
        <dbReference type="Proteomes" id="UP000029554"/>
    </source>
</evidence>
<accession>A0A095SW41</accession>
<dbReference type="RefSeq" id="WP_035124760.1">
    <property type="nucleotide sequence ID" value="NZ_JRHH01000002.1"/>
</dbReference>
<gene>
    <name evidence="3" type="ORF">LG45_04420</name>
</gene>
<dbReference type="Pfam" id="PF14339">
    <property type="entry name" value="DUF4394"/>
    <property type="match status" value="2"/>
</dbReference>
<dbReference type="PROSITE" id="PS51257">
    <property type="entry name" value="PROKAR_LIPOPROTEIN"/>
    <property type="match status" value="1"/>
</dbReference>
<dbReference type="Proteomes" id="UP000029554">
    <property type="component" value="Unassembled WGS sequence"/>
</dbReference>
<feature type="signal peptide" evidence="1">
    <location>
        <begin position="1"/>
        <end position="22"/>
    </location>
</feature>
<dbReference type="OrthoDB" id="531718at2"/>
<dbReference type="eggNOG" id="COG3386">
    <property type="taxonomic scope" value="Bacteria"/>
</dbReference>
<sequence>MKKFKSINRFAFIAVLTSFCFATISCSDDDDNNTPIVTPPDPIPNMNFTALSNNNAIVKYNSTNLSSPISTTPITGLTAGDEIISIDYRPATGQLYGLGSSSRLYFINEESGLATALGAAPFTPVIAGANASINFNPTVDRIRLVTESGQNLRLHPELGTVAANDGSINGVANARVGAVAYTNSIAGATSTVLYDIDFQTDKLYMQVPPNDGTLQVVGDLTLDFEGSGDFDITPDNSQAFAVTNNASVSTLYTISLETGKARNIGAFSQQIISIAFKTNPVAYAITAGNELFRFNPTTGVSSVSAITGTAAGETIVGIDFRPATGQLYGITNQSRIVTINTSSGAVAVVGTTLTTALSGTTFGFDFNPTVDRIRLVSDSGQNLRLHPDLGTVAAVDSNLNPGSPMVNGAGYTNSFASTTTTTLYVIDSQTNMLYMQNPPNAGTLVPVGALGVDVDADSGFDIGGSSGVAYGLLKVGGTTSVYSINLTTGAATKVRDIPVQATAMTIGLGF</sequence>
<dbReference type="SUPFAM" id="SSF69322">
    <property type="entry name" value="Tricorn protease domain 2"/>
    <property type="match status" value="1"/>
</dbReference>
<reference evidence="3 4" key="1">
    <citation type="submission" date="2014-09" db="EMBL/GenBank/DDBJ databases">
        <title>Whole Genome Shotgun of Flavobacterium aquatile LMG 4008.</title>
        <authorList>
            <person name="Gale A.N."/>
            <person name="Pipes S.E."/>
            <person name="Newman J.D."/>
        </authorList>
    </citation>
    <scope>NUCLEOTIDE SEQUENCE [LARGE SCALE GENOMIC DNA]</scope>
    <source>
        <strain evidence="3 4">LMG 4008</strain>
    </source>
</reference>
<organism evidence="3 4">
    <name type="scientific">Flavobacterium aquatile LMG 4008 = ATCC 11947</name>
    <dbReference type="NCBI Taxonomy" id="1453498"/>
    <lineage>
        <taxon>Bacteria</taxon>
        <taxon>Pseudomonadati</taxon>
        <taxon>Bacteroidota</taxon>
        <taxon>Flavobacteriia</taxon>
        <taxon>Flavobacteriales</taxon>
        <taxon>Flavobacteriaceae</taxon>
        <taxon>Flavobacterium</taxon>
    </lineage>
</organism>
<evidence type="ECO:0000313" key="3">
    <source>
        <dbReference type="EMBL" id="KGD68896.1"/>
    </source>
</evidence>
<evidence type="ECO:0000256" key="1">
    <source>
        <dbReference type="SAM" id="SignalP"/>
    </source>
</evidence>
<dbReference type="InterPro" id="IPR025507">
    <property type="entry name" value="DUF4394"/>
</dbReference>
<keyword evidence="4" id="KW-1185">Reference proteome</keyword>
<evidence type="ECO:0000259" key="2">
    <source>
        <dbReference type="Pfam" id="PF14339"/>
    </source>
</evidence>
<dbReference type="STRING" id="1453498.LG45_04420"/>
<dbReference type="AlphaFoldDB" id="A0A095SW41"/>